<dbReference type="OrthoDB" id="4742194at2"/>
<dbReference type="RefSeq" id="WP_065014577.1">
    <property type="nucleotide sequence ID" value="NZ_LZKJ01000108.1"/>
</dbReference>
<dbReference type="Proteomes" id="UP000093592">
    <property type="component" value="Unassembled WGS sequence"/>
</dbReference>
<evidence type="ECO:0000313" key="1">
    <source>
        <dbReference type="EMBL" id="OBI46402.1"/>
    </source>
</evidence>
<accession>A0A1A2ZA84</accession>
<sequence length="60" mass="6051">MAQETLKVDPERLAQAAAKLGAHADEIPVIPPGFTVSGSDPLSAAIAAHVPKLEAPVVGP</sequence>
<comment type="caution">
    <text evidence="1">The sequence shown here is derived from an EMBL/GenBank/DDBJ whole genome shotgun (WGS) entry which is preliminary data.</text>
</comment>
<dbReference type="AlphaFoldDB" id="A0A1A2ZA84"/>
<name>A0A1A2ZA84_9MYCO</name>
<organism evidence="1 2">
    <name type="scientific">Mycobacterium kyorinense</name>
    <dbReference type="NCBI Taxonomy" id="487514"/>
    <lineage>
        <taxon>Bacteria</taxon>
        <taxon>Bacillati</taxon>
        <taxon>Actinomycetota</taxon>
        <taxon>Actinomycetes</taxon>
        <taxon>Mycobacteriales</taxon>
        <taxon>Mycobacteriaceae</taxon>
        <taxon>Mycobacterium</taxon>
    </lineage>
</organism>
<reference evidence="2" key="1">
    <citation type="submission" date="2016-06" db="EMBL/GenBank/DDBJ databases">
        <authorList>
            <person name="Sutton G."/>
            <person name="Brinkac L."/>
            <person name="Sanka R."/>
            <person name="Adams M."/>
            <person name="Lau E."/>
            <person name="Sam S."/>
            <person name="Sreng N."/>
            <person name="Him V."/>
            <person name="Kerleguer A."/>
            <person name="Cheng S."/>
        </authorList>
    </citation>
    <scope>NUCLEOTIDE SEQUENCE [LARGE SCALE GENOMIC DNA]</scope>
    <source>
        <strain evidence="2">E861</strain>
    </source>
</reference>
<proteinExistence type="predicted"/>
<protein>
    <submittedName>
        <fullName evidence="1">Uncharacterized protein</fullName>
    </submittedName>
</protein>
<gene>
    <name evidence="1" type="ORF">A5707_21475</name>
</gene>
<evidence type="ECO:0000313" key="2">
    <source>
        <dbReference type="Proteomes" id="UP000093592"/>
    </source>
</evidence>
<dbReference type="EMBL" id="LZKJ01000108">
    <property type="protein sequence ID" value="OBI46402.1"/>
    <property type="molecule type" value="Genomic_DNA"/>
</dbReference>